<reference evidence="1 3" key="1">
    <citation type="submission" date="2015-09" db="EMBL/GenBank/DDBJ databases">
        <authorList>
            <consortium name="Pathogen Informatics"/>
        </authorList>
    </citation>
    <scope>NUCLEOTIDE SEQUENCE [LARGE SCALE GENOMIC DNA]</scope>
    <source>
        <strain evidence="1 3">2789STDY5608891</strain>
    </source>
</reference>
<evidence type="ECO:0000313" key="3">
    <source>
        <dbReference type="Proteomes" id="UP000095492"/>
    </source>
</evidence>
<dbReference type="Pfam" id="PF10050">
    <property type="entry name" value="DUF2284"/>
    <property type="match status" value="1"/>
</dbReference>
<gene>
    <name evidence="1" type="ORF">ERS852448_00727</name>
    <name evidence="2" type="ORF">GKE72_00235</name>
</gene>
<dbReference type="AlphaFoldDB" id="A0A173S4T8"/>
<evidence type="ECO:0000313" key="1">
    <source>
        <dbReference type="EMBL" id="CUM84348.1"/>
    </source>
</evidence>
<evidence type="ECO:0000313" key="4">
    <source>
        <dbReference type="Proteomes" id="UP000431304"/>
    </source>
</evidence>
<dbReference type="Proteomes" id="UP000431304">
    <property type="component" value="Unassembled WGS sequence"/>
</dbReference>
<proteinExistence type="predicted"/>
<dbReference type="GeneID" id="97391431"/>
<dbReference type="InterPro" id="IPR019271">
    <property type="entry name" value="DUF2284_metal-binding"/>
</dbReference>
<dbReference type="EMBL" id="WKRA01000001">
    <property type="protein sequence ID" value="MSD14528.1"/>
    <property type="molecule type" value="Genomic_DNA"/>
</dbReference>
<dbReference type="OrthoDB" id="5420534at2"/>
<dbReference type="RefSeq" id="WP_022036179.1">
    <property type="nucleotide sequence ID" value="NZ_CAXUGT010000006.1"/>
</dbReference>
<sequence>MDLQTLIKDAKERFGFEEAGALNVEALEFLPEVRQMCAADRCRSFNRNWSCPPGCGTLEEIAERVKPYTRGILVQSIGQLEDEFDVETMMETEHTQKARFAQLVEYVRSKEPDCIPMAAGACQVCKKCTYPDAPCRFPEKSIPSMEAYGLFVSKVCIQSGMKYNYGKNTIAYSSCILLK</sequence>
<accession>A0A173S4T8</accession>
<dbReference type="STRING" id="39490.ERS852448_00727"/>
<dbReference type="Proteomes" id="UP000095492">
    <property type="component" value="Unassembled WGS sequence"/>
</dbReference>
<protein>
    <submittedName>
        <fullName evidence="2">DUF2284 domain-containing protein</fullName>
    </submittedName>
    <submittedName>
        <fullName evidence="1">Predicted metal-binding protein</fullName>
    </submittedName>
</protein>
<organism evidence="1 3">
    <name type="scientific">Eubacterium ramulus</name>
    <dbReference type="NCBI Taxonomy" id="39490"/>
    <lineage>
        <taxon>Bacteria</taxon>
        <taxon>Bacillati</taxon>
        <taxon>Bacillota</taxon>
        <taxon>Clostridia</taxon>
        <taxon>Eubacteriales</taxon>
        <taxon>Eubacteriaceae</taxon>
        <taxon>Eubacterium</taxon>
    </lineage>
</organism>
<dbReference type="EMBL" id="CYYA01000004">
    <property type="protein sequence ID" value="CUM84348.1"/>
    <property type="molecule type" value="Genomic_DNA"/>
</dbReference>
<name>A0A173S4T8_EUBRA</name>
<evidence type="ECO:0000313" key="2">
    <source>
        <dbReference type="EMBL" id="MSD14528.1"/>
    </source>
</evidence>
<reference evidence="2 4" key="2">
    <citation type="journal article" date="2019" name="Nat. Med.">
        <title>A library of human gut bacterial isolates paired with longitudinal multiomics data enables mechanistic microbiome research.</title>
        <authorList>
            <person name="Poyet M."/>
            <person name="Groussin M."/>
            <person name="Gibbons S.M."/>
            <person name="Avila-Pacheco J."/>
            <person name="Jiang X."/>
            <person name="Kearney S.M."/>
            <person name="Perrotta A.R."/>
            <person name="Berdy B."/>
            <person name="Zhao S."/>
            <person name="Lieberman T.D."/>
            <person name="Swanson P.K."/>
            <person name="Smith M."/>
            <person name="Roesemann S."/>
            <person name="Alexander J.E."/>
            <person name="Rich S.A."/>
            <person name="Livny J."/>
            <person name="Vlamakis H."/>
            <person name="Clish C."/>
            <person name="Bullock K."/>
            <person name="Deik A."/>
            <person name="Scott J."/>
            <person name="Pierce K.A."/>
            <person name="Xavier R.J."/>
            <person name="Alm E.J."/>
        </authorList>
    </citation>
    <scope>NUCLEOTIDE SEQUENCE [LARGE SCALE GENOMIC DNA]</scope>
    <source>
        <strain evidence="2 4">BIOML-A3</strain>
    </source>
</reference>